<proteinExistence type="predicted"/>
<dbReference type="EMBL" id="JANJYI010000009">
    <property type="protein sequence ID" value="KAK2636378.1"/>
    <property type="molecule type" value="Genomic_DNA"/>
</dbReference>
<evidence type="ECO:0000313" key="3">
    <source>
        <dbReference type="Proteomes" id="UP001280121"/>
    </source>
</evidence>
<keyword evidence="1" id="KW-0472">Membrane</keyword>
<accession>A0AAD9WNF7</accession>
<dbReference type="AlphaFoldDB" id="A0AAD9WNF7"/>
<protein>
    <submittedName>
        <fullName evidence="2">Uncharacterized protein</fullName>
    </submittedName>
</protein>
<feature type="transmembrane region" description="Helical" evidence="1">
    <location>
        <begin position="21"/>
        <end position="41"/>
    </location>
</feature>
<dbReference type="Proteomes" id="UP001280121">
    <property type="component" value="Unassembled WGS sequence"/>
</dbReference>
<evidence type="ECO:0000313" key="2">
    <source>
        <dbReference type="EMBL" id="KAK2636378.1"/>
    </source>
</evidence>
<reference evidence="2" key="1">
    <citation type="journal article" date="2023" name="Plant J.">
        <title>Genome sequences and population genomics provide insights into the demographic history, inbreeding, and mutation load of two 'living fossil' tree species of Dipteronia.</title>
        <authorList>
            <person name="Feng Y."/>
            <person name="Comes H.P."/>
            <person name="Chen J."/>
            <person name="Zhu S."/>
            <person name="Lu R."/>
            <person name="Zhang X."/>
            <person name="Li P."/>
            <person name="Qiu J."/>
            <person name="Olsen K.M."/>
            <person name="Qiu Y."/>
        </authorList>
    </citation>
    <scope>NUCLEOTIDE SEQUENCE</scope>
    <source>
        <strain evidence="2">KIB01</strain>
    </source>
</reference>
<comment type="caution">
    <text evidence="2">The sequence shown here is derived from an EMBL/GenBank/DDBJ whole genome shotgun (WGS) entry which is preliminary data.</text>
</comment>
<name>A0AAD9WNF7_9ROSI</name>
<evidence type="ECO:0000256" key="1">
    <source>
        <dbReference type="SAM" id="Phobius"/>
    </source>
</evidence>
<keyword evidence="1" id="KW-1133">Transmembrane helix</keyword>
<keyword evidence="1" id="KW-0812">Transmembrane</keyword>
<gene>
    <name evidence="2" type="ORF">Ddye_031170</name>
</gene>
<organism evidence="2 3">
    <name type="scientific">Dipteronia dyeriana</name>
    <dbReference type="NCBI Taxonomy" id="168575"/>
    <lineage>
        <taxon>Eukaryota</taxon>
        <taxon>Viridiplantae</taxon>
        <taxon>Streptophyta</taxon>
        <taxon>Embryophyta</taxon>
        <taxon>Tracheophyta</taxon>
        <taxon>Spermatophyta</taxon>
        <taxon>Magnoliopsida</taxon>
        <taxon>eudicotyledons</taxon>
        <taxon>Gunneridae</taxon>
        <taxon>Pentapetalae</taxon>
        <taxon>rosids</taxon>
        <taxon>malvids</taxon>
        <taxon>Sapindales</taxon>
        <taxon>Sapindaceae</taxon>
        <taxon>Hippocastanoideae</taxon>
        <taxon>Acereae</taxon>
        <taxon>Dipteronia</taxon>
    </lineage>
</organism>
<sequence>MIEWIAQEDLKSQALGYSLRLDLLVLYFLWIELIVCINLFWADCQLDVYVVYGRRSNGLELELLVCFCYCLSTRSGLSEDSTWRGVAACQEGNGESINDSEQL</sequence>
<keyword evidence="3" id="KW-1185">Reference proteome</keyword>